<dbReference type="EMBL" id="JBBKZU010000003">
    <property type="protein sequence ID" value="MEJ8811256.1"/>
    <property type="molecule type" value="Genomic_DNA"/>
</dbReference>
<evidence type="ECO:0000256" key="1">
    <source>
        <dbReference type="SAM" id="SignalP"/>
    </source>
</evidence>
<gene>
    <name evidence="2" type="ORF">WKW77_09270</name>
</gene>
<organism evidence="2 3">
    <name type="scientific">Variovorax ureilyticus</name>
    <dbReference type="NCBI Taxonomy" id="1836198"/>
    <lineage>
        <taxon>Bacteria</taxon>
        <taxon>Pseudomonadati</taxon>
        <taxon>Pseudomonadota</taxon>
        <taxon>Betaproteobacteria</taxon>
        <taxon>Burkholderiales</taxon>
        <taxon>Comamonadaceae</taxon>
        <taxon>Variovorax</taxon>
    </lineage>
</organism>
<comment type="caution">
    <text evidence="2">The sequence shown here is derived from an EMBL/GenBank/DDBJ whole genome shotgun (WGS) entry which is preliminary data.</text>
</comment>
<dbReference type="RefSeq" id="WP_340356561.1">
    <property type="nucleotide sequence ID" value="NZ_JBBKZU010000003.1"/>
</dbReference>
<feature type="chain" id="PRO_5045727257" evidence="1">
    <location>
        <begin position="25"/>
        <end position="150"/>
    </location>
</feature>
<protein>
    <submittedName>
        <fullName evidence="2">Uncharacterized protein</fullName>
    </submittedName>
</protein>
<evidence type="ECO:0000313" key="3">
    <source>
        <dbReference type="Proteomes" id="UP001365846"/>
    </source>
</evidence>
<name>A0ABU8VCQ1_9BURK</name>
<keyword evidence="1" id="KW-0732">Signal</keyword>
<dbReference type="Proteomes" id="UP001365846">
    <property type="component" value="Unassembled WGS sequence"/>
</dbReference>
<feature type="signal peptide" evidence="1">
    <location>
        <begin position="1"/>
        <end position="24"/>
    </location>
</feature>
<sequence length="150" mass="17043">MMGLRTLRPAVWVAVMLFLRAASAMTVKDTPFTGSFGGSSGRVCSGGIHIRAKTLEWISTYRICKPSPYEVLERDASGRFPRIVFRIRNRSRQCDLEVFELAQADPRIGQWEASAYPSMEAYVKRDQPGWIDSQAPERQALSCMMFDMNR</sequence>
<keyword evidence="3" id="KW-1185">Reference proteome</keyword>
<reference evidence="2 3" key="1">
    <citation type="submission" date="2024-03" db="EMBL/GenBank/DDBJ databases">
        <title>Novel species of the genus Variovorax.</title>
        <authorList>
            <person name="Liu Q."/>
            <person name="Xin Y.-H."/>
        </authorList>
    </citation>
    <scope>NUCLEOTIDE SEQUENCE [LARGE SCALE GENOMIC DNA]</scope>
    <source>
        <strain evidence="2 3">KACC 18899</strain>
    </source>
</reference>
<accession>A0ABU8VCQ1</accession>
<proteinExistence type="predicted"/>
<evidence type="ECO:0000313" key="2">
    <source>
        <dbReference type="EMBL" id="MEJ8811256.1"/>
    </source>
</evidence>